<dbReference type="Gene3D" id="3.40.50.1820">
    <property type="entry name" value="alpha/beta hydrolase"/>
    <property type="match status" value="1"/>
</dbReference>
<accession>A0ABN4LL75</accession>
<dbReference type="RefSeq" id="WP_057791909.1">
    <property type="nucleotide sequence ID" value="NZ_CP013926.1"/>
</dbReference>
<evidence type="ECO:0000313" key="3">
    <source>
        <dbReference type="EMBL" id="AMJ73682.1"/>
    </source>
</evidence>
<dbReference type="SUPFAM" id="SSF53474">
    <property type="entry name" value="alpha/beta-Hydrolases"/>
    <property type="match status" value="1"/>
</dbReference>
<evidence type="ECO:0000313" key="4">
    <source>
        <dbReference type="Proteomes" id="UP000056750"/>
    </source>
</evidence>
<dbReference type="PANTHER" id="PTHR43194">
    <property type="entry name" value="HYDROLASE ALPHA/BETA FOLD FAMILY"/>
    <property type="match status" value="1"/>
</dbReference>
<dbReference type="InterPro" id="IPR022742">
    <property type="entry name" value="Hydrolase_4"/>
</dbReference>
<dbReference type="PANTHER" id="PTHR43194:SF2">
    <property type="entry name" value="PEROXISOMAL MEMBRANE PROTEIN LPX1"/>
    <property type="match status" value="1"/>
</dbReference>
<dbReference type="InterPro" id="IPR050228">
    <property type="entry name" value="Carboxylesterase_BioH"/>
</dbReference>
<evidence type="ECO:0000256" key="1">
    <source>
        <dbReference type="SAM" id="Phobius"/>
    </source>
</evidence>
<keyword evidence="1" id="KW-0812">Transmembrane</keyword>
<name>A0ABN4LL75_9ALTE</name>
<protein>
    <recommendedName>
        <fullName evidence="2">Serine aminopeptidase S33 domain-containing protein</fullName>
    </recommendedName>
</protein>
<feature type="domain" description="Serine aminopeptidase S33" evidence="2">
    <location>
        <begin position="85"/>
        <end position="210"/>
    </location>
</feature>
<evidence type="ECO:0000259" key="2">
    <source>
        <dbReference type="Pfam" id="PF12146"/>
    </source>
</evidence>
<reference evidence="3 4" key="1">
    <citation type="submission" date="2015-12" db="EMBL/GenBank/DDBJ databases">
        <title>Intraspecies pangenome expansion in the marine bacterium Alteromonas.</title>
        <authorList>
            <person name="Lopez-Perez M."/>
            <person name="Rodriguez-Valera F."/>
        </authorList>
    </citation>
    <scope>NUCLEOTIDE SEQUENCE [LARGE SCALE GENOMIC DNA]</scope>
    <source>
        <strain evidence="3 4">LMG 21861</strain>
    </source>
</reference>
<dbReference type="Pfam" id="PF12146">
    <property type="entry name" value="Hydrolase_4"/>
    <property type="match status" value="1"/>
</dbReference>
<feature type="transmembrane region" description="Helical" evidence="1">
    <location>
        <begin position="12"/>
        <end position="37"/>
    </location>
</feature>
<keyword evidence="4" id="KW-1185">Reference proteome</keyword>
<organism evidence="3 4">
    <name type="scientific">Alteromonas stellipolaris</name>
    <dbReference type="NCBI Taxonomy" id="233316"/>
    <lineage>
        <taxon>Bacteria</taxon>
        <taxon>Pseudomonadati</taxon>
        <taxon>Pseudomonadota</taxon>
        <taxon>Gammaproteobacteria</taxon>
        <taxon>Alteromonadales</taxon>
        <taxon>Alteromonadaceae</taxon>
        <taxon>Alteromonas/Salinimonas group</taxon>
        <taxon>Alteromonas</taxon>
    </lineage>
</organism>
<sequence length="343" mass="37875">MKVKNTSTLSKKIVKSSIVFSCILLSYLTISFSLIFWPSKLPFSLIHHDVNNANHNEPLNFDGQYMTVAARDGTSLYLRKIGPDSQRVIVLIHGIASTHQTLINTATQLHEATGAQILLPDLRGHGFSQGNNFDVAYIGQYEDDLEDILLYLTSKANVSSKGPYRHIIIGGYSMGGGITMRYALTDNKPDVDGYLLFAPNFGEGPTQRKASGDMAGNSPIFFNKTRMIGLLMLNTIGINHLDSLTIMYFNFRPHMMAYSYSSIMSAQPNRPDTTDKALLNIPQPLIAIIGQEDEVFLASAYPNFILENSALGSVELIKHADHMSILSNPQAIAKATAWVRANF</sequence>
<dbReference type="EMBL" id="CP013926">
    <property type="protein sequence ID" value="AMJ73682.1"/>
    <property type="molecule type" value="Genomic_DNA"/>
</dbReference>
<dbReference type="Proteomes" id="UP000056750">
    <property type="component" value="Chromosome"/>
</dbReference>
<dbReference type="InterPro" id="IPR029058">
    <property type="entry name" value="AB_hydrolase_fold"/>
</dbReference>
<gene>
    <name evidence="3" type="ORF">AVL57_06660</name>
</gene>
<keyword evidence="1" id="KW-0472">Membrane</keyword>
<keyword evidence="1" id="KW-1133">Transmembrane helix</keyword>
<proteinExistence type="predicted"/>